<keyword evidence="3" id="KW-0949">S-adenosyl-L-methionine</keyword>
<feature type="repeat" description="TPR" evidence="4">
    <location>
        <begin position="380"/>
        <end position="413"/>
    </location>
</feature>
<dbReference type="GO" id="GO:0008757">
    <property type="term" value="F:S-adenosylmethionine-dependent methyltransferase activity"/>
    <property type="evidence" value="ECO:0007669"/>
    <property type="project" value="InterPro"/>
</dbReference>
<evidence type="ECO:0000313" key="7">
    <source>
        <dbReference type="Proteomes" id="UP000189670"/>
    </source>
</evidence>
<dbReference type="PROSITE" id="PS50123">
    <property type="entry name" value="CHER"/>
    <property type="match status" value="1"/>
</dbReference>
<dbReference type="SUPFAM" id="SSF48452">
    <property type="entry name" value="TPR-like"/>
    <property type="match status" value="1"/>
</dbReference>
<evidence type="ECO:0000313" key="6">
    <source>
        <dbReference type="EMBL" id="ETR74429.1"/>
    </source>
</evidence>
<dbReference type="AlphaFoldDB" id="A0A1V1PHQ3"/>
<organism evidence="6 7">
    <name type="scientific">Candidatus Magnetoglobus multicellularis str. Araruama</name>
    <dbReference type="NCBI Taxonomy" id="890399"/>
    <lineage>
        <taxon>Bacteria</taxon>
        <taxon>Pseudomonadati</taxon>
        <taxon>Thermodesulfobacteriota</taxon>
        <taxon>Desulfobacteria</taxon>
        <taxon>Desulfobacterales</taxon>
        <taxon>Desulfobacteraceae</taxon>
        <taxon>Candidatus Magnetoglobus</taxon>
    </lineage>
</organism>
<dbReference type="PANTHER" id="PTHR24422:SF19">
    <property type="entry name" value="CHEMOTAXIS PROTEIN METHYLTRANSFERASE"/>
    <property type="match status" value="1"/>
</dbReference>
<dbReference type="Gene3D" id="3.40.50.150">
    <property type="entry name" value="Vaccinia Virus protein VP39"/>
    <property type="match status" value="1"/>
</dbReference>
<keyword evidence="2 6" id="KW-0808">Transferase</keyword>
<dbReference type="Proteomes" id="UP000189670">
    <property type="component" value="Unassembled WGS sequence"/>
</dbReference>
<dbReference type="SUPFAM" id="SSF53335">
    <property type="entry name" value="S-adenosyl-L-methionine-dependent methyltransferases"/>
    <property type="match status" value="1"/>
</dbReference>
<feature type="domain" description="CheR-type methyltransferase" evidence="5">
    <location>
        <begin position="28"/>
        <end position="291"/>
    </location>
</feature>
<gene>
    <name evidence="6" type="ORF">OMM_06322</name>
</gene>
<dbReference type="GO" id="GO:0032259">
    <property type="term" value="P:methylation"/>
    <property type="evidence" value="ECO:0007669"/>
    <property type="project" value="UniProtKB-KW"/>
</dbReference>
<dbReference type="InterPro" id="IPR029063">
    <property type="entry name" value="SAM-dependent_MTases_sf"/>
</dbReference>
<dbReference type="SMART" id="SM00138">
    <property type="entry name" value="MeTrc"/>
    <property type="match status" value="1"/>
</dbReference>
<dbReference type="InterPro" id="IPR000780">
    <property type="entry name" value="CheR_MeTrfase"/>
</dbReference>
<dbReference type="Gene3D" id="1.25.40.10">
    <property type="entry name" value="Tetratricopeptide repeat domain"/>
    <property type="match status" value="1"/>
</dbReference>
<dbReference type="PANTHER" id="PTHR24422">
    <property type="entry name" value="CHEMOTAXIS PROTEIN METHYLTRANSFERASE"/>
    <property type="match status" value="1"/>
</dbReference>
<proteinExistence type="predicted"/>
<dbReference type="PRINTS" id="PR00996">
    <property type="entry name" value="CHERMTFRASE"/>
</dbReference>
<evidence type="ECO:0000259" key="5">
    <source>
        <dbReference type="PROSITE" id="PS50123"/>
    </source>
</evidence>
<accession>A0A1V1PHQ3</accession>
<dbReference type="InterPro" id="IPR019734">
    <property type="entry name" value="TPR_rpt"/>
</dbReference>
<keyword evidence="1 6" id="KW-0489">Methyltransferase</keyword>
<dbReference type="EMBL" id="ATBP01000007">
    <property type="protein sequence ID" value="ETR74429.1"/>
    <property type="molecule type" value="Genomic_DNA"/>
</dbReference>
<evidence type="ECO:0000256" key="1">
    <source>
        <dbReference type="ARBA" id="ARBA00022603"/>
    </source>
</evidence>
<dbReference type="InterPro" id="IPR050903">
    <property type="entry name" value="Bact_Chemotaxis_MeTrfase"/>
</dbReference>
<evidence type="ECO:0000256" key="3">
    <source>
        <dbReference type="ARBA" id="ARBA00022691"/>
    </source>
</evidence>
<keyword evidence="4" id="KW-0802">TPR repeat</keyword>
<sequence>MSDRKNTKQYIRSLIIIYNNMTLSSNNFKALVQQTAGFDTNYHWPMSIEKGIQAMMQQLKLSDPQTLYQKLVQSPDLLYDFIQQFTINETYFNREPMLLETVASNLVPELLIESQHEKHINVLSAGCSTGEEPYSIAIAMIERYGDGCWKMFDFYAIDIDIEAIMTATQGIYNSRSVHMLDQRILQTHFYPINNSHYQLKKDIRNQVNFYRMPLQKVKHFFTVPQMDIIFYRNVSIYFDPQTRQSIFNHLSDILRPGGYLIMSPTETFAHDFKRLALIEKQGFFVFQNKKQPTESLFAHQPIVNESQKKSLLQCKSLNHVVELASRKRYEFALNQLDEYMNDNDDLQAHVLKACILINQYQLSQVRAICQEIHQKDRLNEAAFLLLGQVDRLENQLKKAQFNFSQVLNINPQNWLAHYFLAKIYEDFSDRHHAIDAYKAVIKLINIGKFTAHGLLFFPLSFTMSDIMFLCQKRLEMLE</sequence>
<evidence type="ECO:0000256" key="2">
    <source>
        <dbReference type="ARBA" id="ARBA00022679"/>
    </source>
</evidence>
<reference evidence="7" key="1">
    <citation type="submission" date="2012-11" db="EMBL/GenBank/DDBJ databases">
        <authorList>
            <person name="Lucero-Rivera Y.E."/>
            <person name="Tovar-Ramirez D."/>
        </authorList>
    </citation>
    <scope>NUCLEOTIDE SEQUENCE [LARGE SCALE GENOMIC DNA]</scope>
    <source>
        <strain evidence="7">Araruama</strain>
    </source>
</reference>
<dbReference type="InterPro" id="IPR011990">
    <property type="entry name" value="TPR-like_helical_dom_sf"/>
</dbReference>
<protein>
    <submittedName>
        <fullName evidence="6">Chemotaxis protein methyltransferase</fullName>
    </submittedName>
</protein>
<comment type="caution">
    <text evidence="6">The sequence shown here is derived from an EMBL/GenBank/DDBJ whole genome shotgun (WGS) entry which is preliminary data.</text>
</comment>
<evidence type="ECO:0000256" key="4">
    <source>
        <dbReference type="PROSITE-ProRule" id="PRU00339"/>
    </source>
</evidence>
<dbReference type="PROSITE" id="PS50005">
    <property type="entry name" value="TPR"/>
    <property type="match status" value="1"/>
</dbReference>
<dbReference type="InterPro" id="IPR022642">
    <property type="entry name" value="CheR_C"/>
</dbReference>
<name>A0A1V1PHQ3_9BACT</name>
<dbReference type="Pfam" id="PF01739">
    <property type="entry name" value="CheR"/>
    <property type="match status" value="1"/>
</dbReference>